<dbReference type="AlphaFoldDB" id="A0A3S3V4N4"/>
<protein>
    <submittedName>
        <fullName evidence="1">Uncharacterized protein</fullName>
    </submittedName>
</protein>
<name>A0A3S3V4N4_9SPHI</name>
<dbReference type="EMBL" id="SBIW01000002">
    <property type="protein sequence ID" value="RWY55556.1"/>
    <property type="molecule type" value="Genomic_DNA"/>
</dbReference>
<proteinExistence type="predicted"/>
<accession>A0A3S3V4N4</accession>
<keyword evidence="2" id="KW-1185">Reference proteome</keyword>
<dbReference type="OrthoDB" id="796306at2"/>
<dbReference type="RefSeq" id="WP_128532354.1">
    <property type="nucleotide sequence ID" value="NZ_SBIW01000002.1"/>
</dbReference>
<organism evidence="1 2">
    <name type="scientific">Mucilaginibacter gilvus</name>
    <dbReference type="NCBI Taxonomy" id="2305909"/>
    <lineage>
        <taxon>Bacteria</taxon>
        <taxon>Pseudomonadati</taxon>
        <taxon>Bacteroidota</taxon>
        <taxon>Sphingobacteriia</taxon>
        <taxon>Sphingobacteriales</taxon>
        <taxon>Sphingobacteriaceae</taxon>
        <taxon>Mucilaginibacter</taxon>
    </lineage>
</organism>
<gene>
    <name evidence="1" type="ORF">EPL05_04050</name>
</gene>
<dbReference type="Proteomes" id="UP000286701">
    <property type="component" value="Unassembled WGS sequence"/>
</dbReference>
<reference evidence="1 2" key="1">
    <citation type="submission" date="2019-01" db="EMBL/GenBank/DDBJ databases">
        <title>Mucilaginibacter antarcticum sp. nov., isolated from antarctic soil.</title>
        <authorList>
            <person name="Yan Y.-Q."/>
            <person name="Du Z.-J."/>
        </authorList>
    </citation>
    <scope>NUCLEOTIDE SEQUENCE [LARGE SCALE GENOMIC DNA]</scope>
    <source>
        <strain evidence="1 2">F01003</strain>
    </source>
</reference>
<sequence length="168" mass="18881">MKPKLTNTEASLPSAAQTKQSLYNSYANMLLGYLFEALKNKVVAEQYLVDIFNELQFSDIQAISKPGVNTFSQLQMMARKKLTSFSRAADECADADGKLKDLVIIGNKFIDLMSAEQQMVFCGVHYHGKTTTGLAAQLSKPEEEIKRILKESFIIIRKQRNDTATVHR</sequence>
<comment type="caution">
    <text evidence="1">The sequence shown here is derived from an EMBL/GenBank/DDBJ whole genome shotgun (WGS) entry which is preliminary data.</text>
</comment>
<evidence type="ECO:0000313" key="2">
    <source>
        <dbReference type="Proteomes" id="UP000286701"/>
    </source>
</evidence>
<evidence type="ECO:0000313" key="1">
    <source>
        <dbReference type="EMBL" id="RWY55556.1"/>
    </source>
</evidence>